<evidence type="ECO:0000256" key="3">
    <source>
        <dbReference type="ARBA" id="ARBA00023163"/>
    </source>
</evidence>
<dbReference type="SUPFAM" id="SSF55781">
    <property type="entry name" value="GAF domain-like"/>
    <property type="match status" value="1"/>
</dbReference>
<dbReference type="InterPro" id="IPR005471">
    <property type="entry name" value="Tscrpt_reg_IclR_N"/>
</dbReference>
<dbReference type="SMART" id="SM00346">
    <property type="entry name" value="HTH_ICLR"/>
    <property type="match status" value="1"/>
</dbReference>
<dbReference type="Gene3D" id="3.30.450.40">
    <property type="match status" value="1"/>
</dbReference>
<dbReference type="EMBL" id="BMIJ01000002">
    <property type="protein sequence ID" value="GGB87539.1"/>
    <property type="molecule type" value="Genomic_DNA"/>
</dbReference>
<evidence type="ECO:0000256" key="2">
    <source>
        <dbReference type="ARBA" id="ARBA00023125"/>
    </source>
</evidence>
<dbReference type="InterPro" id="IPR050707">
    <property type="entry name" value="HTH_MetabolicPath_Reg"/>
</dbReference>
<keyword evidence="2" id="KW-0238">DNA-binding</keyword>
<evidence type="ECO:0000313" key="7">
    <source>
        <dbReference type="Proteomes" id="UP000629025"/>
    </source>
</evidence>
<dbReference type="PROSITE" id="PS51078">
    <property type="entry name" value="ICLR_ED"/>
    <property type="match status" value="1"/>
</dbReference>
<name>A0ABQ1K477_9GAMM</name>
<sequence>MNAPSVDKNSDRAQSLHKGLLVLQSFSDGRAEMTLSEVAENVGLNLATTRRFLLTLVDLGYLSVAGKRYSLTPKVLTLGYNYLSNLPWWQLANPVAEDISRRLNESCSIGVLSKDQLIIVARAQGPRELNINLSPGRVVPVHTVSIGRVLLAELSDEEISTFFLRNPPVALTPYTITDVDQIREALTQVKQQGYAVVDQELDIGLLAIAVPIRDSRGIAVAAIGVSTQTERQSREELLRVVLPILQDGAKRIGYAV</sequence>
<dbReference type="PANTHER" id="PTHR30136:SF34">
    <property type="entry name" value="TRANSCRIPTIONAL REGULATOR"/>
    <property type="match status" value="1"/>
</dbReference>
<reference evidence="7" key="1">
    <citation type="journal article" date="2019" name="Int. J. Syst. Evol. Microbiol.">
        <title>The Global Catalogue of Microorganisms (GCM) 10K type strain sequencing project: providing services to taxonomists for standard genome sequencing and annotation.</title>
        <authorList>
            <consortium name="The Broad Institute Genomics Platform"/>
            <consortium name="The Broad Institute Genome Sequencing Center for Infectious Disease"/>
            <person name="Wu L."/>
            <person name="Ma J."/>
        </authorList>
    </citation>
    <scope>NUCLEOTIDE SEQUENCE [LARGE SCALE GENOMIC DNA]</scope>
    <source>
        <strain evidence="7">CGMCC 1.15341</strain>
    </source>
</reference>
<protein>
    <submittedName>
        <fullName evidence="6">IclR family transcriptional regulator</fullName>
    </submittedName>
</protein>
<dbReference type="Pfam" id="PF01614">
    <property type="entry name" value="IclR_C"/>
    <property type="match status" value="1"/>
</dbReference>
<dbReference type="InterPro" id="IPR029016">
    <property type="entry name" value="GAF-like_dom_sf"/>
</dbReference>
<feature type="domain" description="IclR-ED" evidence="5">
    <location>
        <begin position="74"/>
        <end position="256"/>
    </location>
</feature>
<dbReference type="Proteomes" id="UP000629025">
    <property type="component" value="Unassembled WGS sequence"/>
</dbReference>
<evidence type="ECO:0000259" key="4">
    <source>
        <dbReference type="PROSITE" id="PS51077"/>
    </source>
</evidence>
<keyword evidence="7" id="KW-1185">Reference proteome</keyword>
<dbReference type="InterPro" id="IPR036388">
    <property type="entry name" value="WH-like_DNA-bd_sf"/>
</dbReference>
<evidence type="ECO:0000256" key="1">
    <source>
        <dbReference type="ARBA" id="ARBA00023015"/>
    </source>
</evidence>
<dbReference type="RefSeq" id="WP_188746273.1">
    <property type="nucleotide sequence ID" value="NZ_BMIJ01000002.1"/>
</dbReference>
<dbReference type="Pfam" id="PF09339">
    <property type="entry name" value="HTH_IclR"/>
    <property type="match status" value="1"/>
</dbReference>
<proteinExistence type="predicted"/>
<comment type="caution">
    <text evidence="6">The sequence shown here is derived from an EMBL/GenBank/DDBJ whole genome shotgun (WGS) entry which is preliminary data.</text>
</comment>
<dbReference type="Gene3D" id="1.10.10.10">
    <property type="entry name" value="Winged helix-like DNA-binding domain superfamily/Winged helix DNA-binding domain"/>
    <property type="match status" value="1"/>
</dbReference>
<accession>A0ABQ1K477</accession>
<feature type="domain" description="HTH iclR-type" evidence="4">
    <location>
        <begin position="13"/>
        <end position="73"/>
    </location>
</feature>
<dbReference type="SUPFAM" id="SSF46785">
    <property type="entry name" value="Winged helix' DNA-binding domain"/>
    <property type="match status" value="1"/>
</dbReference>
<dbReference type="PROSITE" id="PS51077">
    <property type="entry name" value="HTH_ICLR"/>
    <property type="match status" value="1"/>
</dbReference>
<gene>
    <name evidence="6" type="ORF">GCM10011352_11870</name>
</gene>
<evidence type="ECO:0000259" key="5">
    <source>
        <dbReference type="PROSITE" id="PS51078"/>
    </source>
</evidence>
<keyword evidence="3" id="KW-0804">Transcription</keyword>
<evidence type="ECO:0000313" key="6">
    <source>
        <dbReference type="EMBL" id="GGB87539.1"/>
    </source>
</evidence>
<dbReference type="InterPro" id="IPR036390">
    <property type="entry name" value="WH_DNA-bd_sf"/>
</dbReference>
<dbReference type="InterPro" id="IPR014757">
    <property type="entry name" value="Tscrpt_reg_IclR_C"/>
</dbReference>
<keyword evidence="1" id="KW-0805">Transcription regulation</keyword>
<organism evidence="6 7">
    <name type="scientific">Marinobacterium zhoushanense</name>
    <dbReference type="NCBI Taxonomy" id="1679163"/>
    <lineage>
        <taxon>Bacteria</taxon>
        <taxon>Pseudomonadati</taxon>
        <taxon>Pseudomonadota</taxon>
        <taxon>Gammaproteobacteria</taxon>
        <taxon>Oceanospirillales</taxon>
        <taxon>Oceanospirillaceae</taxon>
        <taxon>Marinobacterium</taxon>
    </lineage>
</organism>
<dbReference type="PANTHER" id="PTHR30136">
    <property type="entry name" value="HELIX-TURN-HELIX TRANSCRIPTIONAL REGULATOR, ICLR FAMILY"/>
    <property type="match status" value="1"/>
</dbReference>